<dbReference type="Proteomes" id="UP000314294">
    <property type="component" value="Unassembled WGS sequence"/>
</dbReference>
<reference evidence="2 3" key="1">
    <citation type="submission" date="2019-03" db="EMBL/GenBank/DDBJ databases">
        <title>First draft genome of Liparis tanakae, snailfish: a comprehensive survey of snailfish specific genes.</title>
        <authorList>
            <person name="Kim W."/>
            <person name="Song I."/>
            <person name="Jeong J.-H."/>
            <person name="Kim D."/>
            <person name="Kim S."/>
            <person name="Ryu S."/>
            <person name="Song J.Y."/>
            <person name="Lee S.K."/>
        </authorList>
    </citation>
    <scope>NUCLEOTIDE SEQUENCE [LARGE SCALE GENOMIC DNA]</scope>
    <source>
        <tissue evidence="2">Muscle</tissue>
    </source>
</reference>
<gene>
    <name evidence="2" type="primary">DNAJC13_0</name>
    <name evidence="2" type="ORF">EYF80_029269</name>
</gene>
<dbReference type="InterPro" id="IPR044978">
    <property type="entry name" value="GRV2/DNAJC13"/>
</dbReference>
<keyword evidence="3" id="KW-1185">Reference proteome</keyword>
<protein>
    <submittedName>
        <fullName evidence="2">DnaJ subfamily C member 13</fullName>
    </submittedName>
</protein>
<dbReference type="PANTHER" id="PTHR36983:SF2">
    <property type="entry name" value="DNAJ HOMOLOG SUBFAMILY C MEMBER 13"/>
    <property type="match status" value="1"/>
</dbReference>
<dbReference type="EMBL" id="SRLO01000332">
    <property type="protein sequence ID" value="TNN60546.1"/>
    <property type="molecule type" value="Genomic_DNA"/>
</dbReference>
<dbReference type="GO" id="GO:0010008">
    <property type="term" value="C:endosome membrane"/>
    <property type="evidence" value="ECO:0007669"/>
    <property type="project" value="TreeGrafter"/>
</dbReference>
<accession>A0A4Z2H411</accession>
<dbReference type="PANTHER" id="PTHR36983">
    <property type="entry name" value="DNAJ HOMOLOG SUBFAMILY C MEMBER 13"/>
    <property type="match status" value="1"/>
</dbReference>
<sequence length="155" mass="17375">MNVVKENKDMACFYTTKHSWRGKYKRVFSVGTHGITTYNPTTLEVTNQWPYGDICGIGPVGKGQGTEFNLTFRKGSGKKSETLKFSTEHRTELLTEALVRTNQRSFIASLRTVFSHHNCTLCCVVLHNKSQQSLLMIQGCSACKSPTRCRCSSQA</sequence>
<comment type="caution">
    <text evidence="2">The sequence shown here is derived from an EMBL/GenBank/DDBJ whole genome shotgun (WGS) entry which is preliminary data.</text>
</comment>
<dbReference type="GO" id="GO:0007032">
    <property type="term" value="P:endosome organization"/>
    <property type="evidence" value="ECO:0007669"/>
    <property type="project" value="InterPro"/>
</dbReference>
<proteinExistence type="predicted"/>
<evidence type="ECO:0000313" key="2">
    <source>
        <dbReference type="EMBL" id="TNN60546.1"/>
    </source>
</evidence>
<name>A0A4Z2H411_9TELE</name>
<dbReference type="InterPro" id="IPR045802">
    <property type="entry name" value="GRV2/DNAJC13_N"/>
</dbReference>
<dbReference type="GO" id="GO:0006898">
    <property type="term" value="P:receptor-mediated endocytosis"/>
    <property type="evidence" value="ECO:0007669"/>
    <property type="project" value="TreeGrafter"/>
</dbReference>
<dbReference type="GO" id="GO:2000641">
    <property type="term" value="P:regulation of early endosome to late endosome transport"/>
    <property type="evidence" value="ECO:0007669"/>
    <property type="project" value="InterPro"/>
</dbReference>
<organism evidence="2 3">
    <name type="scientific">Liparis tanakae</name>
    <name type="common">Tanaka's snailfish</name>
    <dbReference type="NCBI Taxonomy" id="230148"/>
    <lineage>
        <taxon>Eukaryota</taxon>
        <taxon>Metazoa</taxon>
        <taxon>Chordata</taxon>
        <taxon>Craniata</taxon>
        <taxon>Vertebrata</taxon>
        <taxon>Euteleostomi</taxon>
        <taxon>Actinopterygii</taxon>
        <taxon>Neopterygii</taxon>
        <taxon>Teleostei</taxon>
        <taxon>Neoteleostei</taxon>
        <taxon>Acanthomorphata</taxon>
        <taxon>Eupercaria</taxon>
        <taxon>Perciformes</taxon>
        <taxon>Cottioidei</taxon>
        <taxon>Cottales</taxon>
        <taxon>Liparidae</taxon>
        <taxon>Liparis</taxon>
    </lineage>
</organism>
<evidence type="ECO:0000313" key="3">
    <source>
        <dbReference type="Proteomes" id="UP000314294"/>
    </source>
</evidence>
<dbReference type="AlphaFoldDB" id="A0A4Z2H411"/>
<evidence type="ECO:0000259" key="1">
    <source>
        <dbReference type="Pfam" id="PF19432"/>
    </source>
</evidence>
<dbReference type="OrthoDB" id="8834004at2759"/>
<dbReference type="Pfam" id="PF19432">
    <property type="entry name" value="RME-8_N"/>
    <property type="match status" value="1"/>
</dbReference>
<feature type="domain" description="DnaJ homologue subfamily C GRV2/DNAJC13 N-terminal" evidence="1">
    <location>
        <begin position="12"/>
        <end position="103"/>
    </location>
</feature>